<dbReference type="Pfam" id="PF05721">
    <property type="entry name" value="PhyH"/>
    <property type="match status" value="1"/>
</dbReference>
<gene>
    <name evidence="1" type="ORF">JHD44_03800</name>
</gene>
<dbReference type="GO" id="GO:0051213">
    <property type="term" value="F:dioxygenase activity"/>
    <property type="evidence" value="ECO:0007669"/>
    <property type="project" value="UniProtKB-KW"/>
</dbReference>
<name>A0ABS0Z803_9GAMM</name>
<proteinExistence type="predicted"/>
<dbReference type="InterPro" id="IPR008775">
    <property type="entry name" value="Phytyl_CoA_dOase-like"/>
</dbReference>
<dbReference type="Proteomes" id="UP000598488">
    <property type="component" value="Unassembled WGS sequence"/>
</dbReference>
<comment type="caution">
    <text evidence="1">The sequence shown here is derived from an EMBL/GenBank/DDBJ whole genome shotgun (WGS) entry which is preliminary data.</text>
</comment>
<dbReference type="EMBL" id="JAEMUH010000003">
    <property type="protein sequence ID" value="MBJ7549793.1"/>
    <property type="molecule type" value="Genomic_DNA"/>
</dbReference>
<reference evidence="1 2" key="1">
    <citation type="submission" date="2020-12" db="EMBL/GenBank/DDBJ databases">
        <title>Comparative genome analysis of fungal antagonists Marinomonas ostreistagni 398 and M. spartinae 468.</title>
        <authorList>
            <person name="Fields J.L."/>
            <person name="Mavrodi O.V."/>
            <person name="Biber P.D."/>
            <person name="Indest K.J."/>
            <person name="Mavrodi D.V."/>
        </authorList>
    </citation>
    <scope>NUCLEOTIDE SEQUENCE [LARGE SCALE GENOMIC DNA]</scope>
    <source>
        <strain evidence="1 2">USM7</strain>
    </source>
</reference>
<evidence type="ECO:0000313" key="1">
    <source>
        <dbReference type="EMBL" id="MBJ7549793.1"/>
    </source>
</evidence>
<dbReference type="SUPFAM" id="SSF51197">
    <property type="entry name" value="Clavaminate synthase-like"/>
    <property type="match status" value="1"/>
</dbReference>
<evidence type="ECO:0000313" key="2">
    <source>
        <dbReference type="Proteomes" id="UP000598488"/>
    </source>
</evidence>
<sequence length="304" mass="34477">MDSMEQSALRKSEYQGQGFTLYPEALSSELLRRFRNIAEQLESAALDCHARGEQPPHACVVKDPVGPRVMRCDDIFFAEMDAVLDLLASPTMIEIAKELCGDGAIPLQCDILYKHQHPHPVINWHQGAPHPRNYPYLNIGIYLDNAGTGDGCLRYVPETQHKLEDIQSLSQLYGWEVPGVVEQPAKAGDIMVQDMMILHGSAPKHTPGCRRTIYVELRPSNGVRDSGRQSEQWIRLREQWMALVIERADKALIPPHWFETYPVGQVDQKQLLDDLKAFREPPIPAVWATFPVEHPEYPVPAFLR</sequence>
<protein>
    <submittedName>
        <fullName evidence="1">Phytanoyl-CoA dioxygenase family protein</fullName>
    </submittedName>
</protein>
<accession>A0ABS0Z803</accession>
<dbReference type="RefSeq" id="WP_199461256.1">
    <property type="nucleotide sequence ID" value="NZ_JAEMUH010000003.1"/>
</dbReference>
<organism evidence="1 2">
    <name type="scientific">Marinomonas ostreistagni</name>
    <dbReference type="NCBI Taxonomy" id="359209"/>
    <lineage>
        <taxon>Bacteria</taxon>
        <taxon>Pseudomonadati</taxon>
        <taxon>Pseudomonadota</taxon>
        <taxon>Gammaproteobacteria</taxon>
        <taxon>Oceanospirillales</taxon>
        <taxon>Oceanospirillaceae</taxon>
        <taxon>Marinomonas</taxon>
    </lineage>
</organism>
<keyword evidence="1" id="KW-0223">Dioxygenase</keyword>
<keyword evidence="1" id="KW-0560">Oxidoreductase</keyword>
<keyword evidence="2" id="KW-1185">Reference proteome</keyword>
<dbReference type="Gene3D" id="2.60.120.620">
    <property type="entry name" value="q2cbj1_9rhob like domain"/>
    <property type="match status" value="1"/>
</dbReference>